<dbReference type="GO" id="GO:0030246">
    <property type="term" value="F:carbohydrate binding"/>
    <property type="evidence" value="ECO:0007669"/>
    <property type="project" value="UniProtKB-ARBA"/>
</dbReference>
<keyword evidence="3" id="KW-0732">Signal</keyword>
<comment type="similarity">
    <text evidence="2">Belongs to the bacterial solute-binding protein 2 family.</text>
</comment>
<keyword evidence="6" id="KW-1185">Reference proteome</keyword>
<dbReference type="Pfam" id="PF13407">
    <property type="entry name" value="Peripla_BP_4"/>
    <property type="match status" value="1"/>
</dbReference>
<evidence type="ECO:0000256" key="1">
    <source>
        <dbReference type="ARBA" id="ARBA00004196"/>
    </source>
</evidence>
<evidence type="ECO:0000313" key="6">
    <source>
        <dbReference type="Proteomes" id="UP000239772"/>
    </source>
</evidence>
<dbReference type="InterPro" id="IPR028082">
    <property type="entry name" value="Peripla_BP_I"/>
</dbReference>
<dbReference type="RefSeq" id="WP_106336881.1">
    <property type="nucleotide sequence ID" value="NZ_PVZS01000010.1"/>
</dbReference>
<dbReference type="InterPro" id="IPR025997">
    <property type="entry name" value="SBP_2_dom"/>
</dbReference>
<gene>
    <name evidence="5" type="ORF">SLNSH_10660</name>
</gene>
<reference evidence="6" key="1">
    <citation type="submission" date="2018-03" db="EMBL/GenBank/DDBJ databases">
        <authorList>
            <person name="Sun L."/>
            <person name="Liu H."/>
            <person name="Chen W."/>
            <person name="Huang K."/>
            <person name="Liu W."/>
            <person name="Gao X."/>
        </authorList>
    </citation>
    <scope>NUCLEOTIDE SEQUENCE [LARGE SCALE GENOMIC DNA]</scope>
    <source>
        <strain evidence="6">SH9</strain>
    </source>
</reference>
<protein>
    <recommendedName>
        <fullName evidence="4">Periplasmic binding protein domain-containing protein</fullName>
    </recommendedName>
</protein>
<dbReference type="InterPro" id="IPR006311">
    <property type="entry name" value="TAT_signal"/>
</dbReference>
<evidence type="ECO:0000256" key="3">
    <source>
        <dbReference type="ARBA" id="ARBA00022729"/>
    </source>
</evidence>
<dbReference type="GO" id="GO:0030313">
    <property type="term" value="C:cell envelope"/>
    <property type="evidence" value="ECO:0007669"/>
    <property type="project" value="UniProtKB-SubCell"/>
</dbReference>
<proteinExistence type="inferred from homology"/>
<comment type="subcellular location">
    <subcellularLocation>
        <location evidence="1">Cell envelope</location>
    </subcellularLocation>
</comment>
<evidence type="ECO:0000256" key="2">
    <source>
        <dbReference type="ARBA" id="ARBA00007639"/>
    </source>
</evidence>
<evidence type="ECO:0000259" key="4">
    <source>
        <dbReference type="Pfam" id="PF13407"/>
    </source>
</evidence>
<dbReference type="Proteomes" id="UP000239772">
    <property type="component" value="Unassembled WGS sequence"/>
</dbReference>
<dbReference type="Gene3D" id="3.40.50.2300">
    <property type="match status" value="2"/>
</dbReference>
<dbReference type="AlphaFoldDB" id="A0A2T1HTD6"/>
<dbReference type="CDD" id="cd06308">
    <property type="entry name" value="PBP1_sensor_kinase-like"/>
    <property type="match status" value="1"/>
</dbReference>
<sequence length="336" mass="36825">MTQDTFGRGSRREILKWGAGAAAFATAPAIWGSQSFAQAVQGKTVGFTMSFSNTEWIKQQQAGVEETAKKYGLKTVVYDANDQPAKQIRDIEDLIVRNVDVIIISTYYAEAITPAVKQINEAKIPIVVLSSPLAGSVDYACHLATDTLATSRSAGEYYVKKLGGKGMVAQIEGKPGSVINQQRGKGWREVIDQNPGIKVVGHIVANYDRTQAIKGMEDMLQANKQIDAVYCHNDDMALGAVRAAKEAGRKDQIWFTGYDGLTVEALEGIYKGDLEAVWEYLPFGAEGVEAAVQILRGKPIKKTIAFESPLITKANVTDWYDPESRKRKVLPSRLTF</sequence>
<name>A0A2T1HTD6_9HYPH</name>
<dbReference type="EMBL" id="PVZS01000010">
    <property type="protein sequence ID" value="PSC04910.1"/>
    <property type="molecule type" value="Genomic_DNA"/>
</dbReference>
<organism evidence="5 6">
    <name type="scientific">Alsobacter soli</name>
    <dbReference type="NCBI Taxonomy" id="2109933"/>
    <lineage>
        <taxon>Bacteria</taxon>
        <taxon>Pseudomonadati</taxon>
        <taxon>Pseudomonadota</taxon>
        <taxon>Alphaproteobacteria</taxon>
        <taxon>Hyphomicrobiales</taxon>
        <taxon>Alsobacteraceae</taxon>
        <taxon>Alsobacter</taxon>
    </lineage>
</organism>
<dbReference type="SUPFAM" id="SSF53822">
    <property type="entry name" value="Periplasmic binding protein-like I"/>
    <property type="match status" value="1"/>
</dbReference>
<comment type="caution">
    <text evidence="5">The sequence shown here is derived from an EMBL/GenBank/DDBJ whole genome shotgun (WGS) entry which is preliminary data.</text>
</comment>
<accession>A0A2T1HTD6</accession>
<feature type="domain" description="Periplasmic binding protein" evidence="4">
    <location>
        <begin position="45"/>
        <end position="298"/>
    </location>
</feature>
<dbReference type="PROSITE" id="PS51318">
    <property type="entry name" value="TAT"/>
    <property type="match status" value="1"/>
</dbReference>
<evidence type="ECO:0000313" key="5">
    <source>
        <dbReference type="EMBL" id="PSC04910.1"/>
    </source>
</evidence>
<dbReference type="PANTHER" id="PTHR46847:SF1">
    <property type="entry name" value="D-ALLOSE-BINDING PERIPLASMIC PROTEIN-RELATED"/>
    <property type="match status" value="1"/>
</dbReference>
<dbReference type="OrthoDB" id="9813037at2"/>
<dbReference type="PANTHER" id="PTHR46847">
    <property type="entry name" value="D-ALLOSE-BINDING PERIPLASMIC PROTEIN-RELATED"/>
    <property type="match status" value="1"/>
</dbReference>